<evidence type="ECO:0000256" key="1">
    <source>
        <dbReference type="ARBA" id="ARBA00001974"/>
    </source>
</evidence>
<dbReference type="VEuPathDB" id="PlasmoDB:PKNH_1127000"/>
<evidence type="ECO:0000256" key="2">
    <source>
        <dbReference type="ARBA" id="ARBA00008312"/>
    </source>
</evidence>
<protein>
    <recommendedName>
        <fullName evidence="3">ferredoxin--NADP(+) reductase</fullName>
        <ecNumber evidence="3">1.18.1.2</ecNumber>
    </recommendedName>
</protein>
<dbReference type="VEuPathDB" id="PlasmoDB:PKA1H_110032500"/>
<evidence type="ECO:0000256" key="7">
    <source>
        <dbReference type="ARBA" id="ARBA00023002"/>
    </source>
</evidence>
<feature type="signal peptide" evidence="9">
    <location>
        <begin position="1"/>
        <end position="17"/>
    </location>
</feature>
<dbReference type="SUPFAM" id="SSF52343">
    <property type="entry name" value="Ferredoxin reductase-like, C-terminal NADP-linked domain"/>
    <property type="match status" value="1"/>
</dbReference>
<dbReference type="InterPro" id="IPR039261">
    <property type="entry name" value="FNR_nucleotide-bd"/>
</dbReference>
<evidence type="ECO:0000259" key="10">
    <source>
        <dbReference type="PROSITE" id="PS51384"/>
    </source>
</evidence>
<dbReference type="EMBL" id="NETL01000027">
    <property type="protein sequence ID" value="OTN64489.1"/>
    <property type="molecule type" value="Genomic_DNA"/>
</dbReference>
<evidence type="ECO:0000256" key="4">
    <source>
        <dbReference type="ARBA" id="ARBA00022630"/>
    </source>
</evidence>
<keyword evidence="5" id="KW-0274">FAD</keyword>
<name>A0A1Y3DJZ5_PLAKN</name>
<dbReference type="SUPFAM" id="SSF63380">
    <property type="entry name" value="Riboflavin synthase domain-like"/>
    <property type="match status" value="1"/>
</dbReference>
<dbReference type="PANTHER" id="PTHR43314">
    <property type="match status" value="1"/>
</dbReference>
<dbReference type="InterPro" id="IPR017938">
    <property type="entry name" value="Riboflavin_synthase-like_b-brl"/>
</dbReference>
<evidence type="ECO:0000256" key="6">
    <source>
        <dbReference type="ARBA" id="ARBA00022857"/>
    </source>
</evidence>
<keyword evidence="9" id="KW-0732">Signal</keyword>
<keyword evidence="6" id="KW-0521">NADP</keyword>
<dbReference type="eggNOG" id="KOG1158">
    <property type="taxonomic scope" value="Eukaryota"/>
</dbReference>
<accession>A0A1Y3DJZ5</accession>
<dbReference type="OMA" id="GKAWLFM"/>
<organism evidence="11 12">
    <name type="scientific">Plasmodium knowlesi</name>
    <dbReference type="NCBI Taxonomy" id="5850"/>
    <lineage>
        <taxon>Eukaryota</taxon>
        <taxon>Sar</taxon>
        <taxon>Alveolata</taxon>
        <taxon>Apicomplexa</taxon>
        <taxon>Aconoidasida</taxon>
        <taxon>Haemosporida</taxon>
        <taxon>Plasmodiidae</taxon>
        <taxon>Plasmodium</taxon>
        <taxon>Plasmodium (Plasmodium)</taxon>
    </lineage>
</organism>
<keyword evidence="7" id="KW-0560">Oxidoreductase</keyword>
<dbReference type="InterPro" id="IPR015701">
    <property type="entry name" value="FNR"/>
</dbReference>
<evidence type="ECO:0000313" key="11">
    <source>
        <dbReference type="EMBL" id="OTN64489.1"/>
    </source>
</evidence>
<dbReference type="GO" id="GO:0004324">
    <property type="term" value="F:ferredoxin-NADP+ reductase activity"/>
    <property type="evidence" value="ECO:0007669"/>
    <property type="project" value="UniProtKB-EC"/>
</dbReference>
<evidence type="ECO:0000256" key="9">
    <source>
        <dbReference type="SAM" id="SignalP"/>
    </source>
</evidence>
<dbReference type="PRINTS" id="PR00371">
    <property type="entry name" value="FPNCR"/>
</dbReference>
<dbReference type="PROSITE" id="PS51384">
    <property type="entry name" value="FAD_FR"/>
    <property type="match status" value="1"/>
</dbReference>
<dbReference type="InterPro" id="IPR001709">
    <property type="entry name" value="Flavoprot_Pyr_Nucl_cyt_Rdtase"/>
</dbReference>
<dbReference type="Proteomes" id="UP000195012">
    <property type="component" value="Unassembled WGS sequence"/>
</dbReference>
<dbReference type="VEuPathDB" id="PlasmoDB:PKNOH_S130193500"/>
<proteinExistence type="inferred from homology"/>
<evidence type="ECO:0000256" key="3">
    <source>
        <dbReference type="ARBA" id="ARBA00013223"/>
    </source>
</evidence>
<dbReference type="AlphaFoldDB" id="A0A1Y3DJZ5"/>
<dbReference type="Gene3D" id="3.40.50.80">
    <property type="entry name" value="Nucleotide-binding domain of ferredoxin-NADP reductase (FNR) module"/>
    <property type="match status" value="1"/>
</dbReference>
<comment type="cofactor">
    <cofactor evidence="1">
        <name>FAD</name>
        <dbReference type="ChEBI" id="CHEBI:57692"/>
    </cofactor>
</comment>
<dbReference type="InterPro" id="IPR017927">
    <property type="entry name" value="FAD-bd_FR_type"/>
</dbReference>
<evidence type="ECO:0000313" key="12">
    <source>
        <dbReference type="Proteomes" id="UP000195012"/>
    </source>
</evidence>
<feature type="domain" description="FAD-binding FR-type" evidence="10">
    <location>
        <begin position="74"/>
        <end position="207"/>
    </location>
</feature>
<reference evidence="11 12" key="1">
    <citation type="submission" date="2017-05" db="EMBL/GenBank/DDBJ databases">
        <title>PacBio assembly of a Plasmodium knowlesi genome sequence with Hi-C correction and manual annotation of the SICAvar gene family.</title>
        <authorList>
            <person name="Lapp S.A."/>
            <person name="Geraldo J.A."/>
            <person name="Chien J.-T."/>
            <person name="Ay F."/>
            <person name="Pakala S.B."/>
            <person name="Batugedara G."/>
            <person name="Humphrey J.C."/>
            <person name="Debarry J.D."/>
            <person name="Le Roch K.G."/>
            <person name="Galinski M.R."/>
            <person name="Kissinger J.C."/>
        </authorList>
    </citation>
    <scope>NUCLEOTIDE SEQUENCE [LARGE SCALE GENOMIC DNA]</scope>
    <source>
        <strain evidence="12">Malayan Strain Pk1 (A+)</strain>
    </source>
</reference>
<dbReference type="InterPro" id="IPR001433">
    <property type="entry name" value="OxRdtase_FAD/NAD-bd"/>
</dbReference>
<dbReference type="OrthoDB" id="1688044at2759"/>
<evidence type="ECO:0000256" key="8">
    <source>
        <dbReference type="ARBA" id="ARBA00047776"/>
    </source>
</evidence>
<dbReference type="EC" id="1.18.1.2" evidence="3"/>
<dbReference type="Gene3D" id="2.40.30.10">
    <property type="entry name" value="Translation factors"/>
    <property type="match status" value="1"/>
</dbReference>
<sequence>MKLSVVLLLLPITFGGGVTLHKVNTCPWWQRKNYEIEKSFFLRSAPPPLRKKRNQLRQYNHAENNSYTNIYTIKNPLKCKVVDKVSLVRQNALHEVYNVEIDHGGMFKYLEGHSCGVIPYYEDLIQADDKNNSQEGRKKRGNKFARLYSISSTNAENLSFAIRIHSYQEEENGCMQHKYGYCSGYIKELKKNDNIYITGAHGCFLLPDNVSEKNTNLILIATGTGISPYISFLKKIWGYQPGIHQQKKTYNGQVYLYYGVYYEDSILYLPELKYFQNMYPNNFHVEYVFSSIKNSDGTSHHVQDEIYKKRENFLRLFNELNCELYICGHKSIRAKIMDILKGENPVLDSEKKKRVHVEVY</sequence>
<comment type="caution">
    <text evidence="11">The sequence shown here is derived from an EMBL/GenBank/DDBJ whole genome shotgun (WGS) entry which is preliminary data.</text>
</comment>
<feature type="chain" id="PRO_5010999722" description="ferredoxin--NADP(+) reductase" evidence="9">
    <location>
        <begin position="18"/>
        <end position="360"/>
    </location>
</feature>
<evidence type="ECO:0000256" key="5">
    <source>
        <dbReference type="ARBA" id="ARBA00022827"/>
    </source>
</evidence>
<comment type="catalytic activity">
    <reaction evidence="8">
        <text>2 reduced [2Fe-2S]-[ferredoxin] + NADP(+) + H(+) = 2 oxidized [2Fe-2S]-[ferredoxin] + NADPH</text>
        <dbReference type="Rhea" id="RHEA:20125"/>
        <dbReference type="Rhea" id="RHEA-COMP:10000"/>
        <dbReference type="Rhea" id="RHEA-COMP:10001"/>
        <dbReference type="ChEBI" id="CHEBI:15378"/>
        <dbReference type="ChEBI" id="CHEBI:33737"/>
        <dbReference type="ChEBI" id="CHEBI:33738"/>
        <dbReference type="ChEBI" id="CHEBI:57783"/>
        <dbReference type="ChEBI" id="CHEBI:58349"/>
        <dbReference type="EC" id="1.18.1.2"/>
    </reaction>
</comment>
<comment type="similarity">
    <text evidence="2">Belongs to the ferredoxin--NADP reductase type 1 family.</text>
</comment>
<dbReference type="Pfam" id="PF00175">
    <property type="entry name" value="NAD_binding_1"/>
    <property type="match status" value="1"/>
</dbReference>
<gene>
    <name evidence="11" type="ORF">PKNOH_S130193500</name>
</gene>
<keyword evidence="4" id="KW-0285">Flavoprotein</keyword>